<dbReference type="EMBL" id="JAUKPO010000105">
    <property type="protein sequence ID" value="MDO1451853.1"/>
    <property type="molecule type" value="Genomic_DNA"/>
</dbReference>
<dbReference type="RefSeq" id="WP_302042648.1">
    <property type="nucleotide sequence ID" value="NZ_JAUKPO010000105.1"/>
</dbReference>
<organism evidence="1 2">
    <name type="scientific">Rhodocytophaga aerolata</name>
    <dbReference type="NCBI Taxonomy" id="455078"/>
    <lineage>
        <taxon>Bacteria</taxon>
        <taxon>Pseudomonadati</taxon>
        <taxon>Bacteroidota</taxon>
        <taxon>Cytophagia</taxon>
        <taxon>Cytophagales</taxon>
        <taxon>Rhodocytophagaceae</taxon>
        <taxon>Rhodocytophaga</taxon>
    </lineage>
</organism>
<evidence type="ECO:0000313" key="1">
    <source>
        <dbReference type="EMBL" id="MDO1451853.1"/>
    </source>
</evidence>
<reference evidence="1" key="1">
    <citation type="submission" date="2023-07" db="EMBL/GenBank/DDBJ databases">
        <title>The genome sequence of Rhodocytophaga aerolata KACC 12507.</title>
        <authorList>
            <person name="Zhang X."/>
        </authorList>
    </citation>
    <scope>NUCLEOTIDE SEQUENCE</scope>
    <source>
        <strain evidence="1">KACC 12507</strain>
    </source>
</reference>
<proteinExistence type="predicted"/>
<gene>
    <name evidence="1" type="ORF">Q0590_36630</name>
</gene>
<protein>
    <submittedName>
        <fullName evidence="1">DUF2004 domain-containing protein</fullName>
    </submittedName>
</protein>
<accession>A0ABT8RKF5</accession>
<keyword evidence="2" id="KW-1185">Reference proteome</keyword>
<dbReference type="Proteomes" id="UP001168528">
    <property type="component" value="Unassembled WGS sequence"/>
</dbReference>
<sequence>MNRYTSKYFGEIDLDAVEEGYDAEIEYKGRTVSLDLNIVGATKIESANIKAVDDFLNNLDQYEPTLRSALKKDLKEKGETDYYLQEHIEELGKAQINNLMISADKKGTKKEQLLSVVYLKRIGLYPEEEDETLAIFDYTLSKELTDELLVVNITKDWKIKEITVES</sequence>
<name>A0ABT8RKF5_9BACT</name>
<comment type="caution">
    <text evidence="1">The sequence shown here is derived from an EMBL/GenBank/DDBJ whole genome shotgun (WGS) entry which is preliminary data.</text>
</comment>
<evidence type="ECO:0000313" key="2">
    <source>
        <dbReference type="Proteomes" id="UP001168528"/>
    </source>
</evidence>